<dbReference type="Proteomes" id="UP001230328">
    <property type="component" value="Unassembled WGS sequence"/>
</dbReference>
<name>A0ABU0SWX6_9ACTN</name>
<evidence type="ECO:0000259" key="1">
    <source>
        <dbReference type="PROSITE" id="PS50937"/>
    </source>
</evidence>
<sequence>MRTLRELGVGLDAIRRVEDQQLTLGEAAAEHAAALDVQIGVLRLRRAVLTAAARREREPTPEEMKRMHQLAKLSDTERRRLIDDFLATVFEVSSTPPPTPRPGGR</sequence>
<dbReference type="EMBL" id="JAUSZI010000002">
    <property type="protein sequence ID" value="MDQ1028060.1"/>
    <property type="molecule type" value="Genomic_DNA"/>
</dbReference>
<dbReference type="PROSITE" id="PS50937">
    <property type="entry name" value="HTH_MERR_2"/>
    <property type="match status" value="1"/>
</dbReference>
<feature type="domain" description="HTH merR-type" evidence="1">
    <location>
        <begin position="1"/>
        <end position="20"/>
    </location>
</feature>
<evidence type="ECO:0000313" key="3">
    <source>
        <dbReference type="Proteomes" id="UP001230328"/>
    </source>
</evidence>
<accession>A0ABU0SWX6</accession>
<comment type="caution">
    <text evidence="2">The sequence shown here is derived from an EMBL/GenBank/DDBJ whole genome shotgun (WGS) entry which is preliminary data.</text>
</comment>
<dbReference type="InterPro" id="IPR000551">
    <property type="entry name" value="MerR-type_HTH_dom"/>
</dbReference>
<proteinExistence type="predicted"/>
<reference evidence="2 3" key="1">
    <citation type="submission" date="2023-07" db="EMBL/GenBank/DDBJ databases">
        <title>Comparative genomics of wheat-associated soil bacteria to identify genetic determinants of phenazine resistance.</title>
        <authorList>
            <person name="Mouncey N."/>
        </authorList>
    </citation>
    <scope>NUCLEOTIDE SEQUENCE [LARGE SCALE GENOMIC DNA]</scope>
    <source>
        <strain evidence="2 3">V2I4</strain>
    </source>
</reference>
<gene>
    <name evidence="2" type="ORF">QF035_005642</name>
</gene>
<dbReference type="RefSeq" id="WP_307523332.1">
    <property type="nucleotide sequence ID" value="NZ_JAUSZI010000002.1"/>
</dbReference>
<evidence type="ECO:0000313" key="2">
    <source>
        <dbReference type="EMBL" id="MDQ1028060.1"/>
    </source>
</evidence>
<protein>
    <submittedName>
        <fullName evidence="2">NifB/MoaA-like Fe-S oxidoreductase</fullName>
    </submittedName>
</protein>
<organism evidence="2 3">
    <name type="scientific">Streptomyces umbrinus</name>
    <dbReference type="NCBI Taxonomy" id="67370"/>
    <lineage>
        <taxon>Bacteria</taxon>
        <taxon>Bacillati</taxon>
        <taxon>Actinomycetota</taxon>
        <taxon>Actinomycetes</taxon>
        <taxon>Kitasatosporales</taxon>
        <taxon>Streptomycetaceae</taxon>
        <taxon>Streptomyces</taxon>
        <taxon>Streptomyces phaeochromogenes group</taxon>
    </lineage>
</organism>
<keyword evidence="3" id="KW-1185">Reference proteome</keyword>